<protein>
    <submittedName>
        <fullName evidence="2">Nitroreductase</fullName>
    </submittedName>
</protein>
<proteinExistence type="predicted"/>
<dbReference type="OrthoDB" id="9783470at2"/>
<dbReference type="PATRIC" id="fig|216463.3.peg.2327"/>
<dbReference type="CDD" id="cd02062">
    <property type="entry name" value="Nitro_FMN_reductase"/>
    <property type="match status" value="1"/>
</dbReference>
<dbReference type="GO" id="GO:0016491">
    <property type="term" value="F:oxidoreductase activity"/>
    <property type="evidence" value="ECO:0007669"/>
    <property type="project" value="InterPro"/>
</dbReference>
<evidence type="ECO:0000313" key="3">
    <source>
        <dbReference type="Proteomes" id="UP000033491"/>
    </source>
</evidence>
<evidence type="ECO:0000313" key="4">
    <source>
        <dbReference type="Proteomes" id="UP000321691"/>
    </source>
</evidence>
<evidence type="ECO:0000313" key="2">
    <source>
        <dbReference type="EMBL" id="KJW13365.1"/>
    </source>
</evidence>
<dbReference type="STRING" id="216463.VC81_02560"/>
<accession>A0A0F3RU01</accession>
<name>A0A0F3RU01_9LACO</name>
<dbReference type="Gene3D" id="3.40.109.10">
    <property type="entry name" value="NADH Oxidase"/>
    <property type="match status" value="1"/>
</dbReference>
<dbReference type="Proteomes" id="UP000321691">
    <property type="component" value="Unassembled WGS sequence"/>
</dbReference>
<organism evidence="2 3">
    <name type="scientific">Levilactobacillus spicheri</name>
    <dbReference type="NCBI Taxonomy" id="216463"/>
    <lineage>
        <taxon>Bacteria</taxon>
        <taxon>Bacillati</taxon>
        <taxon>Bacillota</taxon>
        <taxon>Bacilli</taxon>
        <taxon>Lactobacillales</taxon>
        <taxon>Lactobacillaceae</taxon>
        <taxon>Levilactobacillus</taxon>
    </lineage>
</organism>
<dbReference type="EMBL" id="JZCR01000006">
    <property type="protein sequence ID" value="KJW13365.1"/>
    <property type="molecule type" value="Genomic_DNA"/>
</dbReference>
<dbReference type="InterPro" id="IPR000415">
    <property type="entry name" value="Nitroreductase-like"/>
</dbReference>
<comment type="caution">
    <text evidence="2">The sequence shown here is derived from an EMBL/GenBank/DDBJ whole genome shotgun (WGS) entry which is preliminary data.</text>
</comment>
<dbReference type="SUPFAM" id="SSF55469">
    <property type="entry name" value="FMN-dependent nitroreductase-like"/>
    <property type="match status" value="1"/>
</dbReference>
<dbReference type="RefSeq" id="WP_045806591.1">
    <property type="nucleotide sequence ID" value="NZ_BJZI01000001.1"/>
</dbReference>
<reference evidence="2 3" key="1">
    <citation type="submission" date="2015-03" db="EMBL/GenBank/DDBJ databases">
        <authorList>
            <person name="Zheng J."/>
            <person name="Ganezle M."/>
        </authorList>
    </citation>
    <scope>NUCLEOTIDE SEQUENCE [LARGE SCALE GENOMIC DNA]</scope>
    <source>
        <strain evidence="2 3">LP38</strain>
    </source>
</reference>
<keyword evidence="4" id="KW-1185">Reference proteome</keyword>
<sequence>METAKLLRARRAIRTYTGQITPEQLTTLLAAGNAAPVGMGNYGDYRLVAIQDPDLLHQLSGNYDAPTEIIVAVHQPGRMEVLSAGVIVHNMVLCAEDLGLGANYNMASLPSLPAGVLPPGFEAVFGLTVGQTTATFTPREIPADRIPTTIIK</sequence>
<dbReference type="Proteomes" id="UP000033491">
    <property type="component" value="Unassembled WGS sequence"/>
</dbReference>
<gene>
    <name evidence="1" type="ORF">LSP04_00310</name>
    <name evidence="2" type="ORF">VC81_02560</name>
</gene>
<evidence type="ECO:0000313" key="1">
    <source>
        <dbReference type="EMBL" id="GEO65612.1"/>
    </source>
</evidence>
<reference evidence="1 4" key="2">
    <citation type="submission" date="2019-07" db="EMBL/GenBank/DDBJ databases">
        <title>Whole genome shotgun sequence of Lactobacillus spicheri NBRC 107155.</title>
        <authorList>
            <person name="Hosoyama A."/>
            <person name="Uohara A."/>
            <person name="Ohji S."/>
            <person name="Ichikawa N."/>
        </authorList>
    </citation>
    <scope>NUCLEOTIDE SEQUENCE [LARGE SCALE GENOMIC DNA]</scope>
    <source>
        <strain evidence="1 4">NBRC 107155</strain>
    </source>
</reference>
<dbReference type="AlphaFoldDB" id="A0A0F3RU01"/>
<dbReference type="EMBL" id="BJZI01000001">
    <property type="protein sequence ID" value="GEO65612.1"/>
    <property type="molecule type" value="Genomic_DNA"/>
</dbReference>